<keyword evidence="2" id="KW-1185">Reference proteome</keyword>
<gene>
    <name evidence="1" type="ORF">OJ996_19525</name>
</gene>
<organism evidence="1 2">
    <name type="scientific">Luteolibacter rhizosphaerae</name>
    <dbReference type="NCBI Taxonomy" id="2989719"/>
    <lineage>
        <taxon>Bacteria</taxon>
        <taxon>Pseudomonadati</taxon>
        <taxon>Verrucomicrobiota</taxon>
        <taxon>Verrucomicrobiia</taxon>
        <taxon>Verrucomicrobiales</taxon>
        <taxon>Verrucomicrobiaceae</taxon>
        <taxon>Luteolibacter</taxon>
    </lineage>
</organism>
<comment type="caution">
    <text evidence="1">The sequence shown here is derived from an EMBL/GenBank/DDBJ whole genome shotgun (WGS) entry which is preliminary data.</text>
</comment>
<dbReference type="Proteomes" id="UP001165653">
    <property type="component" value="Unassembled WGS sequence"/>
</dbReference>
<dbReference type="EMBL" id="JAPDDR010000010">
    <property type="protein sequence ID" value="MCW1915786.1"/>
    <property type="molecule type" value="Genomic_DNA"/>
</dbReference>
<evidence type="ECO:0008006" key="3">
    <source>
        <dbReference type="Google" id="ProtNLM"/>
    </source>
</evidence>
<dbReference type="RefSeq" id="WP_264515345.1">
    <property type="nucleotide sequence ID" value="NZ_JAPDDR010000010.1"/>
</dbReference>
<evidence type="ECO:0000313" key="2">
    <source>
        <dbReference type="Proteomes" id="UP001165653"/>
    </source>
</evidence>
<sequence length="152" mass="16724">MIVPLGLALTLVSGVAPATARWAQGQERKILAEGVPLTAEALEFARTMEIQDPEGIRVLTVNPVPMPVPQPVVNLARKCGLPVMNPAGMTLGRGIYILPGHEWVIPHELVHVAQYQRLGGIEPFMRLYIRECLVHGYFEAPLEIEARERSGD</sequence>
<proteinExistence type="predicted"/>
<name>A0ABT3G7F1_9BACT</name>
<protein>
    <recommendedName>
        <fullName evidence="3">DUF4157 domain-containing protein</fullName>
    </recommendedName>
</protein>
<reference evidence="1" key="1">
    <citation type="submission" date="2022-10" db="EMBL/GenBank/DDBJ databases">
        <title>Luteolibacter sp. GHJ8, whole genome shotgun sequencing project.</title>
        <authorList>
            <person name="Zhao G."/>
            <person name="Shen L."/>
        </authorList>
    </citation>
    <scope>NUCLEOTIDE SEQUENCE</scope>
    <source>
        <strain evidence="1">GHJ8</strain>
    </source>
</reference>
<accession>A0ABT3G7F1</accession>
<evidence type="ECO:0000313" key="1">
    <source>
        <dbReference type="EMBL" id="MCW1915786.1"/>
    </source>
</evidence>